<dbReference type="AlphaFoldDB" id="A9LGP6"/>
<evidence type="ECO:0000313" key="1">
    <source>
        <dbReference type="EMBL" id="ABX10567.1"/>
    </source>
</evidence>
<protein>
    <submittedName>
        <fullName evidence="1">Uncharacterized protein</fullName>
    </submittedName>
</protein>
<dbReference type="EMBL" id="EF591884">
    <property type="protein sequence ID" value="ABX10567.1"/>
    <property type="molecule type" value="Genomic_DNA"/>
</dbReference>
<gene>
    <name evidence="1" type="ORF">5H12_5</name>
</gene>
<reference evidence="1" key="1">
    <citation type="journal article" date="2007" name="ISME J.">
        <title>Fosmids of novel marine Planctomycetes from the Namibian and Oregon coast upwelling systems and their cross-comparison with planctomycete genomes.</title>
        <authorList>
            <person name="Woebken D."/>
            <person name="Teeling H."/>
            <person name="Wecker P."/>
            <person name="Dumitriu A."/>
            <person name="Kostadinov I."/>
            <person name="DeLong E.F."/>
            <person name="Amann R."/>
            <person name="Gloeckner F.O."/>
        </authorList>
    </citation>
    <scope>NUCLEOTIDE SEQUENCE</scope>
</reference>
<organism evidence="1">
    <name type="scientific">uncultured planctomycete 5H12</name>
    <dbReference type="NCBI Taxonomy" id="455067"/>
    <lineage>
        <taxon>Bacteria</taxon>
        <taxon>Pseudomonadati</taxon>
        <taxon>Planctomycetota</taxon>
        <taxon>Planctomycetia</taxon>
        <taxon>Planctomycetales</taxon>
        <taxon>environmental samples</taxon>
    </lineage>
</organism>
<name>A9LGP6_9BACT</name>
<proteinExistence type="predicted"/>
<accession>A9LGP6</accession>
<sequence>MLKVKGLLASRVFGFSKILSLQKLCRQANLSKSTSPMRIGQVVTFNENELDFFGMGEARRSQHCQRGWHHQLKGLRGF</sequence>